<evidence type="ECO:0000256" key="3">
    <source>
        <dbReference type="ARBA" id="ARBA00022771"/>
    </source>
</evidence>
<evidence type="ECO:0000256" key="2">
    <source>
        <dbReference type="ARBA" id="ARBA00022737"/>
    </source>
</evidence>
<organism evidence="7">
    <name type="scientific">Cacopsylla melanoneura</name>
    <dbReference type="NCBI Taxonomy" id="428564"/>
    <lineage>
        <taxon>Eukaryota</taxon>
        <taxon>Metazoa</taxon>
        <taxon>Ecdysozoa</taxon>
        <taxon>Arthropoda</taxon>
        <taxon>Hexapoda</taxon>
        <taxon>Insecta</taxon>
        <taxon>Pterygota</taxon>
        <taxon>Neoptera</taxon>
        <taxon>Paraneoptera</taxon>
        <taxon>Hemiptera</taxon>
        <taxon>Sternorrhyncha</taxon>
        <taxon>Psylloidea</taxon>
        <taxon>Psyllidae</taxon>
        <taxon>Psyllinae</taxon>
        <taxon>Cacopsylla</taxon>
    </lineage>
</organism>
<evidence type="ECO:0000256" key="4">
    <source>
        <dbReference type="ARBA" id="ARBA00022833"/>
    </source>
</evidence>
<dbReference type="InterPro" id="IPR036236">
    <property type="entry name" value="Znf_C2H2_sf"/>
</dbReference>
<dbReference type="GO" id="GO:0008270">
    <property type="term" value="F:zinc ion binding"/>
    <property type="evidence" value="ECO:0007669"/>
    <property type="project" value="UniProtKB-KW"/>
</dbReference>
<dbReference type="EMBL" id="HBUF01581816">
    <property type="protein sequence ID" value="CAG6770469.1"/>
    <property type="molecule type" value="Transcribed_RNA"/>
</dbReference>
<dbReference type="PROSITE" id="PS50157">
    <property type="entry name" value="ZINC_FINGER_C2H2_2"/>
    <property type="match status" value="1"/>
</dbReference>
<name>A0A8D9ASI1_9HEMI</name>
<reference evidence="7" key="1">
    <citation type="submission" date="2021-05" db="EMBL/GenBank/DDBJ databases">
        <authorList>
            <person name="Alioto T."/>
            <person name="Alioto T."/>
            <person name="Gomez Garrido J."/>
        </authorList>
    </citation>
    <scope>NUCLEOTIDE SEQUENCE</scope>
</reference>
<evidence type="ECO:0000256" key="1">
    <source>
        <dbReference type="ARBA" id="ARBA00022723"/>
    </source>
</evidence>
<feature type="domain" description="C2H2-type" evidence="6">
    <location>
        <begin position="109"/>
        <end position="136"/>
    </location>
</feature>
<dbReference type="SMART" id="SM00355">
    <property type="entry name" value="ZnF_C2H2"/>
    <property type="match status" value="3"/>
</dbReference>
<dbReference type="EMBL" id="HBUF01071279">
    <property type="protein sequence ID" value="CAG6629610.1"/>
    <property type="molecule type" value="Transcribed_RNA"/>
</dbReference>
<dbReference type="InterPro" id="IPR013087">
    <property type="entry name" value="Znf_C2H2_type"/>
</dbReference>
<keyword evidence="4" id="KW-0862">Zinc</keyword>
<keyword evidence="3 5" id="KW-0863">Zinc-finger</keyword>
<accession>A0A8D9ASI1</accession>
<protein>
    <submittedName>
        <fullName evidence="7">Zinc finger protein 513</fullName>
    </submittedName>
</protein>
<dbReference type="GO" id="GO:0005634">
    <property type="term" value="C:nucleus"/>
    <property type="evidence" value="ECO:0007669"/>
    <property type="project" value="TreeGrafter"/>
</dbReference>
<keyword evidence="2" id="KW-0677">Repeat</keyword>
<evidence type="ECO:0000256" key="5">
    <source>
        <dbReference type="PROSITE-ProRule" id="PRU00042"/>
    </source>
</evidence>
<dbReference type="InterPro" id="IPR050688">
    <property type="entry name" value="Zinc_finger/UBP_domain"/>
</dbReference>
<keyword evidence="1" id="KW-0479">Metal-binding</keyword>
<proteinExistence type="predicted"/>
<sequence>MRRLLVLISNSIQFNKSLSLLLHLLSEINYLYGFHLTLFPEFSVFDVCQNCGLSLPKNVSSLLEHGRLCSSVLRPDKSYSYVCYACPYHTQLCSNMRRHIHVHCDVKFLKCPHCSYESGNYTHMKRHSLKHSKEKPYKCSFCEFRTSRNDVLKIHLVKKHIIF</sequence>
<evidence type="ECO:0000313" key="7">
    <source>
        <dbReference type="EMBL" id="CAG6770469.1"/>
    </source>
</evidence>
<dbReference type="AlphaFoldDB" id="A0A8D9ASI1"/>
<dbReference type="PANTHER" id="PTHR24403:SF67">
    <property type="entry name" value="FI01116P-RELATED"/>
    <property type="match status" value="1"/>
</dbReference>
<dbReference type="PANTHER" id="PTHR24403">
    <property type="entry name" value="ZINC FINGER PROTEIN"/>
    <property type="match status" value="1"/>
</dbReference>
<dbReference type="GO" id="GO:0045944">
    <property type="term" value="P:positive regulation of transcription by RNA polymerase II"/>
    <property type="evidence" value="ECO:0007669"/>
    <property type="project" value="TreeGrafter"/>
</dbReference>
<dbReference type="EMBL" id="HBUF01071278">
    <property type="protein sequence ID" value="CAG6629608.1"/>
    <property type="molecule type" value="Transcribed_RNA"/>
</dbReference>
<dbReference type="Gene3D" id="3.30.160.60">
    <property type="entry name" value="Classic Zinc Finger"/>
    <property type="match status" value="2"/>
</dbReference>
<dbReference type="SUPFAM" id="SSF57667">
    <property type="entry name" value="beta-beta-alpha zinc fingers"/>
    <property type="match status" value="1"/>
</dbReference>
<evidence type="ECO:0000259" key="6">
    <source>
        <dbReference type="PROSITE" id="PS50157"/>
    </source>
</evidence>